<dbReference type="InterPro" id="IPR043502">
    <property type="entry name" value="DNA/RNA_pol_sf"/>
</dbReference>
<evidence type="ECO:0000313" key="2">
    <source>
        <dbReference type="EMBL" id="KAL0413169.1"/>
    </source>
</evidence>
<comment type="caution">
    <text evidence="2">The sequence shown here is derived from an EMBL/GenBank/DDBJ whole genome shotgun (WGS) entry which is preliminary data.</text>
</comment>
<organism evidence="2">
    <name type="scientific">Sesamum radiatum</name>
    <name type="common">Black benniseed</name>
    <dbReference type="NCBI Taxonomy" id="300843"/>
    <lineage>
        <taxon>Eukaryota</taxon>
        <taxon>Viridiplantae</taxon>
        <taxon>Streptophyta</taxon>
        <taxon>Embryophyta</taxon>
        <taxon>Tracheophyta</taxon>
        <taxon>Spermatophyta</taxon>
        <taxon>Magnoliopsida</taxon>
        <taxon>eudicotyledons</taxon>
        <taxon>Gunneridae</taxon>
        <taxon>Pentapetalae</taxon>
        <taxon>asterids</taxon>
        <taxon>lamiids</taxon>
        <taxon>Lamiales</taxon>
        <taxon>Pedaliaceae</taxon>
        <taxon>Sesamum</taxon>
    </lineage>
</organism>
<dbReference type="PANTHER" id="PTHR48475:SF2">
    <property type="entry name" value="RIBONUCLEASE H"/>
    <property type="match status" value="1"/>
</dbReference>
<gene>
    <name evidence="2" type="ORF">Sradi_1518600</name>
</gene>
<evidence type="ECO:0000259" key="1">
    <source>
        <dbReference type="Pfam" id="PF17919"/>
    </source>
</evidence>
<reference evidence="2" key="1">
    <citation type="submission" date="2020-06" db="EMBL/GenBank/DDBJ databases">
        <authorList>
            <person name="Li T."/>
            <person name="Hu X."/>
            <person name="Zhang T."/>
            <person name="Song X."/>
            <person name="Zhang H."/>
            <person name="Dai N."/>
            <person name="Sheng W."/>
            <person name="Hou X."/>
            <person name="Wei L."/>
        </authorList>
    </citation>
    <scope>NUCLEOTIDE SEQUENCE</scope>
    <source>
        <strain evidence="2">G02</strain>
        <tissue evidence="2">Leaf</tissue>
    </source>
</reference>
<reference evidence="2" key="2">
    <citation type="journal article" date="2024" name="Plant">
        <title>Genomic evolution and insights into agronomic trait innovations of Sesamum species.</title>
        <authorList>
            <person name="Miao H."/>
            <person name="Wang L."/>
            <person name="Qu L."/>
            <person name="Liu H."/>
            <person name="Sun Y."/>
            <person name="Le M."/>
            <person name="Wang Q."/>
            <person name="Wei S."/>
            <person name="Zheng Y."/>
            <person name="Lin W."/>
            <person name="Duan Y."/>
            <person name="Cao H."/>
            <person name="Xiong S."/>
            <person name="Wang X."/>
            <person name="Wei L."/>
            <person name="Li C."/>
            <person name="Ma Q."/>
            <person name="Ju M."/>
            <person name="Zhao R."/>
            <person name="Li G."/>
            <person name="Mu C."/>
            <person name="Tian Q."/>
            <person name="Mei H."/>
            <person name="Zhang T."/>
            <person name="Gao T."/>
            <person name="Zhang H."/>
        </authorList>
    </citation>
    <scope>NUCLEOTIDE SEQUENCE</scope>
    <source>
        <strain evidence="2">G02</strain>
    </source>
</reference>
<dbReference type="AlphaFoldDB" id="A0AAW2U7K6"/>
<dbReference type="SUPFAM" id="SSF56672">
    <property type="entry name" value="DNA/RNA polymerases"/>
    <property type="match status" value="1"/>
</dbReference>
<proteinExistence type="predicted"/>
<name>A0AAW2U7K6_SESRA</name>
<accession>A0AAW2U7K6</accession>
<dbReference type="Pfam" id="PF17919">
    <property type="entry name" value="RT_RNaseH_2"/>
    <property type="match status" value="1"/>
</dbReference>
<dbReference type="EMBL" id="JACGWJ010000006">
    <property type="protein sequence ID" value="KAL0413169.1"/>
    <property type="molecule type" value="Genomic_DNA"/>
</dbReference>
<feature type="domain" description="Reverse transcriptase/retrotransposon-derived protein RNase H-like" evidence="1">
    <location>
        <begin position="9"/>
        <end position="97"/>
    </location>
</feature>
<protein>
    <recommendedName>
        <fullName evidence="1">Reverse transcriptase/retrotransposon-derived protein RNase H-like domain-containing protein</fullName>
    </recommendedName>
</protein>
<sequence length="104" mass="11690">MGCLLPTSLRRTQKLLSRAPLLVKPSPGDILYLYLSATSQAVSSVLVREEEGKQMPIYYVRKVLYGAEGRYNPIENMTLALVITAKRLRPYFLLHPIGVKTNTP</sequence>
<dbReference type="InterPro" id="IPR041577">
    <property type="entry name" value="RT_RNaseH_2"/>
</dbReference>
<dbReference type="PANTHER" id="PTHR48475">
    <property type="entry name" value="RIBONUCLEASE H"/>
    <property type="match status" value="1"/>
</dbReference>